<protein>
    <recommendedName>
        <fullName evidence="5">Lipoprotein</fullName>
    </recommendedName>
</protein>
<dbReference type="OrthoDB" id="2679709at2"/>
<evidence type="ECO:0008006" key="5">
    <source>
        <dbReference type="Google" id="ProtNLM"/>
    </source>
</evidence>
<feature type="compositionally biased region" description="Low complexity" evidence="1">
    <location>
        <begin position="48"/>
        <end position="66"/>
    </location>
</feature>
<dbReference type="EMBL" id="JQCR01000003">
    <property type="protein sequence ID" value="KGE17957.1"/>
    <property type="molecule type" value="Genomic_DNA"/>
</dbReference>
<feature type="signal peptide" evidence="2">
    <location>
        <begin position="1"/>
        <end position="28"/>
    </location>
</feature>
<reference evidence="3 4" key="1">
    <citation type="submission" date="2014-08" db="EMBL/GenBank/DDBJ databases">
        <authorList>
            <person name="den Bakker H.C."/>
        </authorList>
    </citation>
    <scope>NUCLEOTIDE SEQUENCE [LARGE SCALE GENOMIC DNA]</scope>
    <source>
        <strain evidence="3 4">DSM 18334</strain>
    </source>
</reference>
<evidence type="ECO:0000313" key="4">
    <source>
        <dbReference type="Proteomes" id="UP000029734"/>
    </source>
</evidence>
<evidence type="ECO:0000313" key="3">
    <source>
        <dbReference type="EMBL" id="KGE17957.1"/>
    </source>
</evidence>
<feature type="chain" id="PRO_5038662151" description="Lipoprotein" evidence="2">
    <location>
        <begin position="29"/>
        <end position="236"/>
    </location>
</feature>
<gene>
    <name evidence="3" type="ORF">PWYN_25785</name>
</gene>
<evidence type="ECO:0000256" key="1">
    <source>
        <dbReference type="SAM" id="MobiDB-lite"/>
    </source>
</evidence>
<accession>A0A098M8V2</accession>
<dbReference type="PROSITE" id="PS51257">
    <property type="entry name" value="PROKAR_LIPOPROTEIN"/>
    <property type="match status" value="1"/>
</dbReference>
<comment type="caution">
    <text evidence="3">The sequence shown here is derived from an EMBL/GenBank/DDBJ whole genome shotgun (WGS) entry which is preliminary data.</text>
</comment>
<evidence type="ECO:0000256" key="2">
    <source>
        <dbReference type="SAM" id="SignalP"/>
    </source>
</evidence>
<name>A0A098M8V2_9BACL</name>
<sequence>MKKTMFTTTISILLSASILGACSNNGNANGTEPTASTAATMPVIETIATPESSATPAATAQESTSPDYTDPQTSERPRTQVFGGQEGGVSGQEGTLEQGNGYSLYVFEDFTLDGQSGRLSLTKDPAYYAEIEHLPSGYDLTALKQQGQTELSAMGKASDHSGELFEHPLGFADLYLQATGDKGIEDYMVWKNPAGEAFLFRIHNSKGELSSKFVPWIMVSLATLERNQSQQPTAEF</sequence>
<dbReference type="Proteomes" id="UP000029734">
    <property type="component" value="Unassembled WGS sequence"/>
</dbReference>
<organism evidence="3 4">
    <name type="scientific">Paenibacillus wynnii</name>
    <dbReference type="NCBI Taxonomy" id="268407"/>
    <lineage>
        <taxon>Bacteria</taxon>
        <taxon>Bacillati</taxon>
        <taxon>Bacillota</taxon>
        <taxon>Bacilli</taxon>
        <taxon>Bacillales</taxon>
        <taxon>Paenibacillaceae</taxon>
        <taxon>Paenibacillus</taxon>
    </lineage>
</organism>
<keyword evidence="4" id="KW-1185">Reference proteome</keyword>
<dbReference type="eggNOG" id="ENOG50305QV">
    <property type="taxonomic scope" value="Bacteria"/>
</dbReference>
<reference evidence="3 4" key="2">
    <citation type="submission" date="2014-10" db="EMBL/GenBank/DDBJ databases">
        <title>Comparative genomics of the Paenibacillus odorifer group.</title>
        <authorList>
            <person name="Tsai Y.-C."/>
            <person name="Martin N."/>
            <person name="Korlach J."/>
            <person name="Wiedmann M."/>
        </authorList>
    </citation>
    <scope>NUCLEOTIDE SEQUENCE [LARGE SCALE GENOMIC DNA]</scope>
    <source>
        <strain evidence="3 4">DSM 18334</strain>
    </source>
</reference>
<dbReference type="AlphaFoldDB" id="A0A098M8V2"/>
<keyword evidence="2" id="KW-0732">Signal</keyword>
<dbReference type="RefSeq" id="WP_036657529.1">
    <property type="nucleotide sequence ID" value="NZ_JQCR01000003.1"/>
</dbReference>
<proteinExistence type="predicted"/>
<feature type="region of interest" description="Disordered" evidence="1">
    <location>
        <begin position="48"/>
        <end position="95"/>
    </location>
</feature>
<dbReference type="STRING" id="268407.PWYN_25785"/>